<dbReference type="Pfam" id="PF00004">
    <property type="entry name" value="AAA"/>
    <property type="match status" value="1"/>
</dbReference>
<keyword evidence="5" id="KW-0067">ATP-binding</keyword>
<dbReference type="AlphaFoldDB" id="A0AAV6YDX7"/>
<name>A0AAV6YDX7_ENGPU</name>
<evidence type="ECO:0000256" key="5">
    <source>
        <dbReference type="RuleBase" id="RU365058"/>
    </source>
</evidence>
<evidence type="ECO:0000256" key="4">
    <source>
        <dbReference type="ARBA" id="ARBA00023242"/>
    </source>
</evidence>
<dbReference type="GO" id="GO:0033314">
    <property type="term" value="P:mitotic DNA replication checkpoint signaling"/>
    <property type="evidence" value="ECO:0007669"/>
    <property type="project" value="TreeGrafter"/>
</dbReference>
<dbReference type="InterPro" id="IPR050311">
    <property type="entry name" value="ORC1/CDC6"/>
</dbReference>
<dbReference type="SUPFAM" id="SSF52540">
    <property type="entry name" value="P-loop containing nucleoside triphosphate hydrolases"/>
    <property type="match status" value="1"/>
</dbReference>
<evidence type="ECO:0000313" key="7">
    <source>
        <dbReference type="EMBL" id="KAG8535537.1"/>
    </source>
</evidence>
<feature type="domain" description="ATPase AAA-type core" evidence="6">
    <location>
        <begin position="1"/>
        <end position="94"/>
    </location>
</feature>
<dbReference type="InterPro" id="IPR027417">
    <property type="entry name" value="P-loop_NTPase"/>
</dbReference>
<evidence type="ECO:0000256" key="2">
    <source>
        <dbReference type="ARBA" id="ARBA00008398"/>
    </source>
</evidence>
<comment type="subcellular location">
    <subcellularLocation>
        <location evidence="1 5">Nucleus</location>
    </subcellularLocation>
</comment>
<accession>A0AAV6YDX7</accession>
<dbReference type="GO" id="GO:0005524">
    <property type="term" value="F:ATP binding"/>
    <property type="evidence" value="ECO:0007669"/>
    <property type="project" value="UniProtKB-KW"/>
</dbReference>
<comment type="function">
    <text evidence="5">Component of the origin recognition complex (ORC) that binds origins of replication. DNA-binding is ATP-dependent, however specific DNA sequences that define origins of replication have not been identified so far. ORC is required to assemble the pre-replication complex necessary to initiate DNA replication.</text>
</comment>
<comment type="similarity">
    <text evidence="2 5">Belongs to the ORC1 family.</text>
</comment>
<evidence type="ECO:0000313" key="8">
    <source>
        <dbReference type="Proteomes" id="UP000824782"/>
    </source>
</evidence>
<dbReference type="Proteomes" id="UP000824782">
    <property type="component" value="Unassembled WGS sequence"/>
</dbReference>
<proteinExistence type="inferred from homology"/>
<comment type="subunit">
    <text evidence="5">ORC is composed of six subunits.</text>
</comment>
<dbReference type="GO" id="GO:0005664">
    <property type="term" value="C:nuclear origin of replication recognition complex"/>
    <property type="evidence" value="ECO:0007669"/>
    <property type="project" value="TreeGrafter"/>
</dbReference>
<gene>
    <name evidence="7" type="ORF">GDO81_028324</name>
</gene>
<protein>
    <recommendedName>
        <fullName evidence="5">Origin recognition complex subunit 1</fullName>
    </recommendedName>
</protein>
<dbReference type="EMBL" id="WNYA01064074">
    <property type="protein sequence ID" value="KAG8535537.1"/>
    <property type="molecule type" value="Genomic_DNA"/>
</dbReference>
<dbReference type="GO" id="GO:0016887">
    <property type="term" value="F:ATP hydrolysis activity"/>
    <property type="evidence" value="ECO:0007669"/>
    <property type="project" value="InterPro"/>
</dbReference>
<dbReference type="Gene3D" id="3.40.50.300">
    <property type="entry name" value="P-loop containing nucleotide triphosphate hydrolases"/>
    <property type="match status" value="1"/>
</dbReference>
<keyword evidence="4 5" id="KW-0539">Nucleus</keyword>
<keyword evidence="8" id="KW-1185">Reference proteome</keyword>
<dbReference type="GO" id="GO:0003688">
    <property type="term" value="F:DNA replication origin binding"/>
    <property type="evidence" value="ECO:0007669"/>
    <property type="project" value="TreeGrafter"/>
</dbReference>
<sequence>MYISGVPGTGKTATVHEVIRSLQTAVEDEDLPSFHFIEVNGMKLTDPHQAFVQILKLLTGQKATADHAAALLERRFSTAASNRETTVLLVDEVRIIPSLDTHVMSHIHTPIRCGSFTNLSDGRFTADRMTENPLNFLQIRGQGLHCIFACIEWWVRVPLLR</sequence>
<keyword evidence="5" id="KW-0235">DNA replication</keyword>
<dbReference type="InterPro" id="IPR003959">
    <property type="entry name" value="ATPase_AAA_core"/>
</dbReference>
<organism evidence="7 8">
    <name type="scientific">Engystomops pustulosus</name>
    <name type="common">Tungara frog</name>
    <name type="synonym">Physalaemus pustulosus</name>
    <dbReference type="NCBI Taxonomy" id="76066"/>
    <lineage>
        <taxon>Eukaryota</taxon>
        <taxon>Metazoa</taxon>
        <taxon>Chordata</taxon>
        <taxon>Craniata</taxon>
        <taxon>Vertebrata</taxon>
        <taxon>Euteleostomi</taxon>
        <taxon>Amphibia</taxon>
        <taxon>Batrachia</taxon>
        <taxon>Anura</taxon>
        <taxon>Neobatrachia</taxon>
        <taxon>Hyloidea</taxon>
        <taxon>Leptodactylidae</taxon>
        <taxon>Leiuperinae</taxon>
        <taxon>Engystomops</taxon>
    </lineage>
</organism>
<evidence type="ECO:0000259" key="6">
    <source>
        <dbReference type="Pfam" id="PF00004"/>
    </source>
</evidence>
<dbReference type="PANTHER" id="PTHR10763">
    <property type="entry name" value="CELL DIVISION CONTROL PROTEIN 6-RELATED"/>
    <property type="match status" value="1"/>
</dbReference>
<keyword evidence="5" id="KW-0547">Nucleotide-binding</keyword>
<dbReference type="PANTHER" id="PTHR10763:SF23">
    <property type="entry name" value="ORIGIN RECOGNITION COMPLEX SUBUNIT 1"/>
    <property type="match status" value="1"/>
</dbReference>
<evidence type="ECO:0000256" key="1">
    <source>
        <dbReference type="ARBA" id="ARBA00004123"/>
    </source>
</evidence>
<keyword evidence="3 5" id="KW-0238">DNA-binding</keyword>
<dbReference type="GO" id="GO:0006270">
    <property type="term" value="P:DNA replication initiation"/>
    <property type="evidence" value="ECO:0007669"/>
    <property type="project" value="TreeGrafter"/>
</dbReference>
<evidence type="ECO:0000256" key="3">
    <source>
        <dbReference type="ARBA" id="ARBA00023125"/>
    </source>
</evidence>
<comment type="caution">
    <text evidence="7">The sequence shown here is derived from an EMBL/GenBank/DDBJ whole genome shotgun (WGS) entry which is preliminary data.</text>
</comment>
<reference evidence="7" key="1">
    <citation type="thesis" date="2020" institute="ProQuest LLC" country="789 East Eisenhower Parkway, Ann Arbor, MI, USA">
        <title>Comparative Genomics and Chromosome Evolution.</title>
        <authorList>
            <person name="Mudd A.B."/>
        </authorList>
    </citation>
    <scope>NUCLEOTIDE SEQUENCE</scope>
    <source>
        <strain evidence="7">237g6f4</strain>
        <tissue evidence="7">Blood</tissue>
    </source>
</reference>